<organism evidence="1 2">
    <name type="scientific">Aspergillus nanangensis</name>
    <dbReference type="NCBI Taxonomy" id="2582783"/>
    <lineage>
        <taxon>Eukaryota</taxon>
        <taxon>Fungi</taxon>
        <taxon>Dikarya</taxon>
        <taxon>Ascomycota</taxon>
        <taxon>Pezizomycotina</taxon>
        <taxon>Eurotiomycetes</taxon>
        <taxon>Eurotiomycetidae</taxon>
        <taxon>Eurotiales</taxon>
        <taxon>Aspergillaceae</taxon>
        <taxon>Aspergillus</taxon>
        <taxon>Aspergillus subgen. Circumdati</taxon>
    </lineage>
</organism>
<dbReference type="AlphaFoldDB" id="A0AAD4CY17"/>
<name>A0AAD4CY17_ASPNN</name>
<accession>A0AAD4CY17</accession>
<evidence type="ECO:0000313" key="1">
    <source>
        <dbReference type="EMBL" id="KAF9894825.1"/>
    </source>
</evidence>
<reference evidence="1" key="1">
    <citation type="journal article" date="2019" name="Beilstein J. Org. Chem.">
        <title>Nanangenines: drimane sesquiterpenoids as the dominant metabolite cohort of a novel Australian fungus, Aspergillus nanangensis.</title>
        <authorList>
            <person name="Lacey H.J."/>
            <person name="Gilchrist C.L.M."/>
            <person name="Crombie A."/>
            <person name="Kalaitzis J.A."/>
            <person name="Vuong D."/>
            <person name="Rutledge P.J."/>
            <person name="Turner P."/>
            <person name="Pitt J.I."/>
            <person name="Lacey E."/>
            <person name="Chooi Y.H."/>
            <person name="Piggott A.M."/>
        </authorList>
    </citation>
    <scope>NUCLEOTIDE SEQUENCE</scope>
    <source>
        <strain evidence="1">MST-FP2251</strain>
    </source>
</reference>
<comment type="caution">
    <text evidence="1">The sequence shown here is derived from an EMBL/GenBank/DDBJ whole genome shotgun (WGS) entry which is preliminary data.</text>
</comment>
<dbReference type="EMBL" id="VCAU01000002">
    <property type="protein sequence ID" value="KAF9894825.1"/>
    <property type="molecule type" value="Genomic_DNA"/>
</dbReference>
<dbReference type="Proteomes" id="UP001194746">
    <property type="component" value="Unassembled WGS sequence"/>
</dbReference>
<keyword evidence="2" id="KW-1185">Reference proteome</keyword>
<gene>
    <name evidence="1" type="ORF">FE257_004446</name>
</gene>
<proteinExistence type="predicted"/>
<protein>
    <submittedName>
        <fullName evidence="1">Uncharacterized protein</fullName>
    </submittedName>
</protein>
<reference evidence="1" key="2">
    <citation type="submission" date="2020-02" db="EMBL/GenBank/DDBJ databases">
        <authorList>
            <person name="Gilchrist C.L.M."/>
            <person name="Chooi Y.-H."/>
        </authorList>
    </citation>
    <scope>NUCLEOTIDE SEQUENCE</scope>
    <source>
        <strain evidence="1">MST-FP2251</strain>
    </source>
</reference>
<sequence length="141" mass="15127">MRECLNSFTGCARLAEYAETTQPSLGADPMLLNRLLLHPVQRSKNGFMEARKPGLHILALRRIESLVGAMLSLAPWCMATPIEANAGALASANGWHGCGAGIYCNSDSDCQSSSDCVQTAGDDVSHIHCGQDSYPHSCWAF</sequence>
<evidence type="ECO:0000313" key="2">
    <source>
        <dbReference type="Proteomes" id="UP001194746"/>
    </source>
</evidence>